<keyword evidence="2" id="KW-1185">Reference proteome</keyword>
<name>A0A1G8QUV5_9PSED</name>
<reference evidence="2" key="1">
    <citation type="submission" date="2016-10" db="EMBL/GenBank/DDBJ databases">
        <authorList>
            <person name="Varghese N."/>
            <person name="Submissions S."/>
        </authorList>
    </citation>
    <scope>NUCLEOTIDE SEQUENCE [LARGE SCALE GENOMIC DNA]</scope>
    <source>
        <strain evidence="2">ATCC 700689</strain>
    </source>
</reference>
<gene>
    <name evidence="1" type="ORF">SAMN05216605_12172</name>
</gene>
<dbReference type="EMBL" id="FNCO01000021">
    <property type="protein sequence ID" value="SDJ08512.1"/>
    <property type="molecule type" value="Genomic_DNA"/>
</dbReference>
<dbReference type="AlphaFoldDB" id="A0A1G8QUV5"/>
<organism evidence="1 2">
    <name type="scientific">Pseudomonas abietaniphila</name>
    <dbReference type="NCBI Taxonomy" id="89065"/>
    <lineage>
        <taxon>Bacteria</taxon>
        <taxon>Pseudomonadati</taxon>
        <taxon>Pseudomonadota</taxon>
        <taxon>Gammaproteobacteria</taxon>
        <taxon>Pseudomonadales</taxon>
        <taxon>Pseudomonadaceae</taxon>
        <taxon>Pseudomonas</taxon>
    </lineage>
</organism>
<protein>
    <submittedName>
        <fullName evidence="1">Uncharacterized protein</fullName>
    </submittedName>
</protein>
<evidence type="ECO:0000313" key="2">
    <source>
        <dbReference type="Proteomes" id="UP000182894"/>
    </source>
</evidence>
<sequence length="99" mass="10772">MTSVLQQFPEAFAQRINKILDIPSPGPATSANNFFGGYGCRWCRNSRAWFTVLPFDMEPVAHTVAQMFRNAGVTSVTVSLEGGVPQNEGGKGFQVSAYI</sequence>
<accession>A0A1G8QUV5</accession>
<proteinExistence type="predicted"/>
<dbReference type="STRING" id="89065.SAMN05216605_12172"/>
<dbReference type="Proteomes" id="UP000182894">
    <property type="component" value="Unassembled WGS sequence"/>
</dbReference>
<evidence type="ECO:0000313" key="1">
    <source>
        <dbReference type="EMBL" id="SDJ08512.1"/>
    </source>
</evidence>